<evidence type="ECO:0000313" key="1">
    <source>
        <dbReference type="EMBL" id="MXO73567.1"/>
    </source>
</evidence>
<evidence type="ECO:0000313" key="2">
    <source>
        <dbReference type="Proteomes" id="UP000466966"/>
    </source>
</evidence>
<organism evidence="1 2">
    <name type="scientific">Alteraurantiacibacter buctensis</name>
    <dbReference type="NCBI Taxonomy" id="1503981"/>
    <lineage>
        <taxon>Bacteria</taxon>
        <taxon>Pseudomonadati</taxon>
        <taxon>Pseudomonadota</taxon>
        <taxon>Alphaproteobacteria</taxon>
        <taxon>Sphingomonadales</taxon>
        <taxon>Erythrobacteraceae</taxon>
        <taxon>Alteraurantiacibacter</taxon>
    </lineage>
</organism>
<sequence length="163" mass="17236">MTGLVAPAPTADADAAAVVADGWFPPVPLASIRDTLRLGDGAVTTSRLVAATEGAILTCLRLLSDWRSGHAANGVESLAAVTDQQVNQVNMADLLWLRAVRYFAAAELADGHRDLAATQEGSDRAEAKDQTADHYRRIANHAVADLLSIGAEERAPRNRVSLV</sequence>
<gene>
    <name evidence="1" type="ORF">GRI99_18295</name>
</gene>
<proteinExistence type="predicted"/>
<keyword evidence="2" id="KW-1185">Reference proteome</keyword>
<name>A0A844Z4K7_9SPHN</name>
<dbReference type="Proteomes" id="UP000466966">
    <property type="component" value="Unassembled WGS sequence"/>
</dbReference>
<protein>
    <recommendedName>
        <fullName evidence="3">Head completion/stabilization protein</fullName>
    </recommendedName>
</protein>
<reference evidence="1 2" key="1">
    <citation type="submission" date="2019-12" db="EMBL/GenBank/DDBJ databases">
        <title>Genomic-based taxomic classification of the family Erythrobacteraceae.</title>
        <authorList>
            <person name="Xu L."/>
        </authorList>
    </citation>
    <scope>NUCLEOTIDE SEQUENCE [LARGE SCALE GENOMIC DNA]</scope>
    <source>
        <strain evidence="1 2">M0322</strain>
    </source>
</reference>
<evidence type="ECO:0008006" key="3">
    <source>
        <dbReference type="Google" id="ProtNLM"/>
    </source>
</evidence>
<comment type="caution">
    <text evidence="1">The sequence shown here is derived from an EMBL/GenBank/DDBJ whole genome shotgun (WGS) entry which is preliminary data.</text>
</comment>
<dbReference type="AlphaFoldDB" id="A0A844Z4K7"/>
<accession>A0A844Z4K7</accession>
<dbReference type="Pfam" id="PF05926">
    <property type="entry name" value="Phage_GPL"/>
    <property type="match status" value="1"/>
</dbReference>
<dbReference type="RefSeq" id="WP_160773498.1">
    <property type="nucleotide sequence ID" value="NZ_WTYV01000015.1"/>
</dbReference>
<dbReference type="EMBL" id="WTYV01000015">
    <property type="protein sequence ID" value="MXO73567.1"/>
    <property type="molecule type" value="Genomic_DNA"/>
</dbReference>
<dbReference type="OrthoDB" id="6312934at2"/>
<dbReference type="InterPro" id="IPR009225">
    <property type="entry name" value="Phage_head_completion_GpL"/>
</dbReference>